<evidence type="ECO:0000256" key="12">
    <source>
        <dbReference type="RuleBase" id="RU363075"/>
    </source>
</evidence>
<sequence length="821" mass="94686">MSLEASEQSLASSGTDTSLADSVHRLRRRAKAQATPQNILLFLVAFRILNALTVRTFFQPDEFFQALEPAWQVVFGKDSGAWITWEWRHELRSSIHPLFFAAVYYIAGSFAWIARLSPLNAAELLIVAPKIAQAIIAATGDYYTWELSNKIYGTESYGGWATVGPQNVFALALTALSPWQWFCSTRTFSNSAETTLTIVALYFWPWEWFLDNQEMDAEEEEEREEEDEPDEPFESASRQSSLRKCLLLAALACVLRPTNIIIWACMAGFAVYQRPWLTVFILARESIFCGSAVLGLSVLIDRLFYGVWAFPIFQFLYINVAQSIAIFYGHNDWHYYLSQGYPLLLTTALPFTLIGLYKSLRPGDSAMISPGGPIKFQLATVSLVMPAMLSIITHKEVRFIYPLLPVLHILTADPLVSFFLPAISSSNNAQMPRRLTLLFLVLVNIFIAYYTTLVHAPGAIDVLSYLRTRHDAHQEGYGHLLAPRPLFGESDKPVQVLPPKNMTVGFLMPCHSTPWRSHLVFPSIEAWALSCEPPLGLNETQKKVYLDEADQFYANPTEFLQHHMVGGLWHVPRRPSYMSTLPHRSPPTAYRSHQRAHPLNEPLYHEWPDYLVFFAQLEPTIRTSLRSSSYGECWRTWNTAWHDDSRRKGDIVVWCLDPNEQQEWRKLQHKQQSDRREKQLDRVISRFEKQKQSKTSKYNPFNFFRRQTTTATTTYNTPGSWFSSLPWPFTSTTSSPFPFSTQRSSLLPPWLKNPLTTQRKPQYIPNFIRNYLPAKRRWYDPRSWFSSSSSSWTSWWPWNHKGKLRRSYVAVNPNHERGLWE</sequence>
<keyword evidence="9 12" id="KW-1133">Transmembrane helix</keyword>
<comment type="similarity">
    <text evidence="3">Belongs to the glycosyltransferase 22 family. PIGB subfamily.</text>
</comment>
<evidence type="ECO:0000256" key="9">
    <source>
        <dbReference type="ARBA" id="ARBA00022989"/>
    </source>
</evidence>
<feature type="transmembrane region" description="Helical" evidence="12">
    <location>
        <begin position="245"/>
        <end position="270"/>
    </location>
</feature>
<feature type="transmembrane region" description="Helical" evidence="12">
    <location>
        <begin position="372"/>
        <end position="393"/>
    </location>
</feature>
<evidence type="ECO:0000256" key="13">
    <source>
        <dbReference type="SAM" id="MobiDB-lite"/>
    </source>
</evidence>
<proteinExistence type="inferred from homology"/>
<gene>
    <name evidence="14" type="ORF">GQ26_0030740</name>
</gene>
<dbReference type="GO" id="GO:0005789">
    <property type="term" value="C:endoplasmic reticulum membrane"/>
    <property type="evidence" value="ECO:0007669"/>
    <property type="project" value="UniProtKB-SubCell"/>
</dbReference>
<organism evidence="14">
    <name type="scientific">Talaromyces marneffei PM1</name>
    <dbReference type="NCBI Taxonomy" id="1077442"/>
    <lineage>
        <taxon>Eukaryota</taxon>
        <taxon>Fungi</taxon>
        <taxon>Dikarya</taxon>
        <taxon>Ascomycota</taxon>
        <taxon>Pezizomycotina</taxon>
        <taxon>Eurotiomycetes</taxon>
        <taxon>Eurotiomycetidae</taxon>
        <taxon>Eurotiales</taxon>
        <taxon>Trichocomaceae</taxon>
        <taxon>Talaromyces</taxon>
        <taxon>Talaromyces sect. Talaromyces</taxon>
    </lineage>
</organism>
<evidence type="ECO:0000256" key="8">
    <source>
        <dbReference type="ARBA" id="ARBA00022824"/>
    </source>
</evidence>
<keyword evidence="7 12" id="KW-0812">Transmembrane</keyword>
<evidence type="ECO:0000256" key="6">
    <source>
        <dbReference type="ARBA" id="ARBA00022679"/>
    </source>
</evidence>
<dbReference type="UniPathway" id="UPA00196"/>
<keyword evidence="8 12" id="KW-0256">Endoplasmic reticulum</keyword>
<protein>
    <recommendedName>
        <fullName evidence="12">Mannosyltransferase</fullName>
        <ecNumber evidence="12">2.4.1.-</ecNumber>
    </recommendedName>
</protein>
<feature type="transmembrane region" description="Helical" evidence="12">
    <location>
        <begin position="276"/>
        <end position="300"/>
    </location>
</feature>
<dbReference type="GO" id="GO:0000026">
    <property type="term" value="F:alpha-1,2-mannosyltransferase activity"/>
    <property type="evidence" value="ECO:0007669"/>
    <property type="project" value="TreeGrafter"/>
</dbReference>
<feature type="region of interest" description="Disordered" evidence="13">
    <location>
        <begin position="215"/>
        <end position="236"/>
    </location>
</feature>
<dbReference type="GO" id="GO:0006506">
    <property type="term" value="P:GPI anchor biosynthetic process"/>
    <property type="evidence" value="ECO:0007669"/>
    <property type="project" value="UniProtKB-UniPathway"/>
</dbReference>
<feature type="transmembrane region" description="Helical" evidence="12">
    <location>
        <begin position="435"/>
        <end position="453"/>
    </location>
</feature>
<evidence type="ECO:0000256" key="4">
    <source>
        <dbReference type="ARBA" id="ARBA00022502"/>
    </source>
</evidence>
<comment type="caution">
    <text evidence="14">The sequence shown here is derived from an EMBL/GenBank/DDBJ whole genome shotgun (WGS) entry which is preliminary data.</text>
</comment>
<comment type="function">
    <text evidence="11">Mannosyltransferase involved in glycosylphosphatidylinositol-anchor biosynthesis. Transfers the third mannose to Man2-GlcN-acyl-PI during GPI precursor assembly.</text>
</comment>
<feature type="transmembrane region" description="Helical" evidence="12">
    <location>
        <begin position="340"/>
        <end position="360"/>
    </location>
</feature>
<feature type="transmembrane region" description="Helical" evidence="12">
    <location>
        <begin position="95"/>
        <end position="114"/>
    </location>
</feature>
<evidence type="ECO:0000256" key="10">
    <source>
        <dbReference type="ARBA" id="ARBA00023136"/>
    </source>
</evidence>
<keyword evidence="6 14" id="KW-0808">Transferase</keyword>
<dbReference type="PANTHER" id="PTHR22760">
    <property type="entry name" value="GLYCOSYLTRANSFERASE"/>
    <property type="match status" value="1"/>
</dbReference>
<accession>A0A093VZQ5</accession>
<name>A0A093VZQ5_TALMA</name>
<evidence type="ECO:0000256" key="7">
    <source>
        <dbReference type="ARBA" id="ARBA00022692"/>
    </source>
</evidence>
<evidence type="ECO:0000256" key="5">
    <source>
        <dbReference type="ARBA" id="ARBA00022676"/>
    </source>
</evidence>
<dbReference type="HOGENOM" id="CLU_012353_1_0_1"/>
<dbReference type="InterPro" id="IPR005599">
    <property type="entry name" value="GPI_mannosylTrfase"/>
</dbReference>
<feature type="compositionally biased region" description="Acidic residues" evidence="13">
    <location>
        <begin position="215"/>
        <end position="233"/>
    </location>
</feature>
<evidence type="ECO:0000313" key="14">
    <source>
        <dbReference type="EMBL" id="KFX52116.1"/>
    </source>
</evidence>
<feature type="transmembrane region" description="Helical" evidence="12">
    <location>
        <begin position="38"/>
        <end position="58"/>
    </location>
</feature>
<evidence type="ECO:0000256" key="11">
    <source>
        <dbReference type="ARBA" id="ARBA00024708"/>
    </source>
</evidence>
<feature type="transmembrane region" description="Helical" evidence="12">
    <location>
        <begin position="399"/>
        <end position="423"/>
    </location>
</feature>
<evidence type="ECO:0000256" key="1">
    <source>
        <dbReference type="ARBA" id="ARBA00004477"/>
    </source>
</evidence>
<dbReference type="eggNOG" id="KOG1771">
    <property type="taxonomic scope" value="Eukaryota"/>
</dbReference>
<dbReference type="EC" id="2.4.1.-" evidence="12"/>
<reference evidence="14" key="1">
    <citation type="journal article" date="2014" name="PLoS Genet.">
        <title>Signature Gene Expression Reveals Novel Clues to the Molecular Mechanisms of Dimorphic Transition in Penicillium marneffei.</title>
        <authorList>
            <person name="Yang E."/>
            <person name="Wang G."/>
            <person name="Cai J."/>
            <person name="Woo P.C."/>
            <person name="Lau S.K."/>
            <person name="Yuen K.-Y."/>
            <person name="Chow W.-N."/>
            <person name="Lin X."/>
        </authorList>
    </citation>
    <scope>NUCLEOTIDE SEQUENCE [LARGE SCALE GENOMIC DNA]</scope>
    <source>
        <strain evidence="14">PM1</strain>
    </source>
</reference>
<dbReference type="PANTHER" id="PTHR22760:SF4">
    <property type="entry name" value="GPI MANNOSYLTRANSFERASE 3"/>
    <property type="match status" value="1"/>
</dbReference>
<comment type="subcellular location">
    <subcellularLocation>
        <location evidence="1 12">Endoplasmic reticulum membrane</location>
        <topology evidence="1 12">Multi-pass membrane protein</topology>
    </subcellularLocation>
</comment>
<keyword evidence="4" id="KW-0337">GPI-anchor biosynthesis</keyword>
<keyword evidence="5 12" id="KW-0328">Glycosyltransferase</keyword>
<dbReference type="AlphaFoldDB" id="A0A093VZQ5"/>
<dbReference type="Pfam" id="PF03901">
    <property type="entry name" value="Glyco_transf_22"/>
    <property type="match status" value="1"/>
</dbReference>
<feature type="transmembrane region" description="Helical" evidence="12">
    <location>
        <begin position="307"/>
        <end position="328"/>
    </location>
</feature>
<keyword evidence="10 12" id="KW-0472">Membrane</keyword>
<comment type="pathway">
    <text evidence="2">Glycolipid biosynthesis; glycosylphosphatidylinositol-anchor biosynthesis.</text>
</comment>
<dbReference type="EMBL" id="JPOX01000003">
    <property type="protein sequence ID" value="KFX52116.1"/>
    <property type="molecule type" value="Genomic_DNA"/>
</dbReference>
<evidence type="ECO:0000256" key="3">
    <source>
        <dbReference type="ARBA" id="ARBA00006065"/>
    </source>
</evidence>
<evidence type="ECO:0000256" key="2">
    <source>
        <dbReference type="ARBA" id="ARBA00004687"/>
    </source>
</evidence>